<name>A0A655D6C0_SALET</name>
<reference evidence="1 2" key="1">
    <citation type="submission" date="2015-03" db="EMBL/GenBank/DDBJ databases">
        <authorList>
            <consortium name="Pathogen Informatics"/>
        </authorList>
    </citation>
    <scope>NUCLEOTIDE SEQUENCE [LARGE SCALE GENOMIC DNA]</scope>
    <source>
        <strain evidence="1 2">A1104</strain>
    </source>
</reference>
<proteinExistence type="predicted"/>
<dbReference type="EMBL" id="CQPA01000023">
    <property type="protein sequence ID" value="CNU46850.1"/>
    <property type="molecule type" value="Genomic_DNA"/>
</dbReference>
<dbReference type="AlphaFoldDB" id="A0A655D6C0"/>
<sequence length="95" mass="11250">MLRLYLTRDFAHHRRLVRIACPQSDGERIIDKRRIFTHIRDCACHIRIVFGEHANQHMTFRRRVDFPGVIFRTGQYVQANAIAVKVRGQFHACFS</sequence>
<protein>
    <submittedName>
        <fullName evidence="1">Uncharacterized protein</fullName>
    </submittedName>
</protein>
<dbReference type="Proteomes" id="UP000041314">
    <property type="component" value="Unassembled WGS sequence"/>
</dbReference>
<accession>A0A655D6C0</accession>
<evidence type="ECO:0000313" key="1">
    <source>
        <dbReference type="EMBL" id="CNU46850.1"/>
    </source>
</evidence>
<organism evidence="1 2">
    <name type="scientific">Salmonella enterica subsp. enterica serovar Bovismorbificans</name>
    <dbReference type="NCBI Taxonomy" id="58097"/>
    <lineage>
        <taxon>Bacteria</taxon>
        <taxon>Pseudomonadati</taxon>
        <taxon>Pseudomonadota</taxon>
        <taxon>Gammaproteobacteria</taxon>
        <taxon>Enterobacterales</taxon>
        <taxon>Enterobacteriaceae</taxon>
        <taxon>Salmonella</taxon>
    </lineage>
</organism>
<evidence type="ECO:0000313" key="2">
    <source>
        <dbReference type="Proteomes" id="UP000041314"/>
    </source>
</evidence>
<gene>
    <name evidence="1" type="ORF">ERS008198_02849</name>
</gene>